<dbReference type="Gene3D" id="3.30.70.270">
    <property type="match status" value="1"/>
</dbReference>
<dbReference type="Gene3D" id="2.40.70.10">
    <property type="entry name" value="Acid Proteases"/>
    <property type="match status" value="1"/>
</dbReference>
<evidence type="ECO:0000259" key="3">
    <source>
        <dbReference type="PROSITE" id="PS50994"/>
    </source>
</evidence>
<feature type="region of interest" description="Disordered" evidence="2">
    <location>
        <begin position="1"/>
        <end position="138"/>
    </location>
</feature>
<dbReference type="PANTHER" id="PTHR48475">
    <property type="entry name" value="RIBONUCLEASE H"/>
    <property type="match status" value="1"/>
</dbReference>
<dbReference type="Gene3D" id="3.10.10.10">
    <property type="entry name" value="HIV Type 1 Reverse Transcriptase, subunit A, domain 1"/>
    <property type="match status" value="1"/>
</dbReference>
<feature type="compositionally biased region" description="Polar residues" evidence="2">
    <location>
        <begin position="108"/>
        <end position="117"/>
    </location>
</feature>
<feature type="region of interest" description="Disordered" evidence="2">
    <location>
        <begin position="366"/>
        <end position="387"/>
    </location>
</feature>
<feature type="region of interest" description="Disordered" evidence="2">
    <location>
        <begin position="406"/>
        <end position="436"/>
    </location>
</feature>
<dbReference type="InterPro" id="IPR001584">
    <property type="entry name" value="Integrase_cat-core"/>
</dbReference>
<feature type="region of interest" description="Disordered" evidence="2">
    <location>
        <begin position="926"/>
        <end position="955"/>
    </location>
</feature>
<name>A0A087FWR8_ARAAL</name>
<dbReference type="InterPro" id="IPR012337">
    <property type="entry name" value="RNaseH-like_sf"/>
</dbReference>
<evidence type="ECO:0000313" key="4">
    <source>
        <dbReference type="EMBL" id="KFK22070.1"/>
    </source>
</evidence>
<feature type="region of interest" description="Disordered" evidence="2">
    <location>
        <begin position="1221"/>
        <end position="1244"/>
    </location>
</feature>
<dbReference type="SUPFAM" id="SSF50630">
    <property type="entry name" value="Acid proteases"/>
    <property type="match status" value="1"/>
</dbReference>
<dbReference type="PROSITE" id="PS50994">
    <property type="entry name" value="INTEGRASE"/>
    <property type="match status" value="1"/>
</dbReference>
<feature type="compositionally biased region" description="Basic and acidic residues" evidence="2">
    <location>
        <begin position="7"/>
        <end position="19"/>
    </location>
</feature>
<dbReference type="PANTHER" id="PTHR48475:SF2">
    <property type="entry name" value="RIBONUCLEASE H"/>
    <property type="match status" value="1"/>
</dbReference>
<dbReference type="Gramene" id="KFK22070">
    <property type="protein sequence ID" value="KFK22070"/>
    <property type="gene ID" value="AALP_AAs48547U000400"/>
</dbReference>
<feature type="compositionally biased region" description="Polar residues" evidence="2">
    <location>
        <begin position="937"/>
        <end position="954"/>
    </location>
</feature>
<dbReference type="GO" id="GO:0003676">
    <property type="term" value="F:nucleic acid binding"/>
    <property type="evidence" value="ECO:0007669"/>
    <property type="project" value="InterPro"/>
</dbReference>
<dbReference type="OrthoDB" id="775972at2759"/>
<dbReference type="SUPFAM" id="SSF56672">
    <property type="entry name" value="DNA/RNA polymerases"/>
    <property type="match status" value="1"/>
</dbReference>
<dbReference type="CDD" id="cd09279">
    <property type="entry name" value="RNase_HI_like"/>
    <property type="match status" value="1"/>
</dbReference>
<dbReference type="InterPro" id="IPR021109">
    <property type="entry name" value="Peptidase_aspartic_dom_sf"/>
</dbReference>
<evidence type="ECO:0000256" key="2">
    <source>
        <dbReference type="SAM" id="MobiDB-lite"/>
    </source>
</evidence>
<dbReference type="InterPro" id="IPR043502">
    <property type="entry name" value="DNA/RNA_pol_sf"/>
</dbReference>
<dbReference type="InterPro" id="IPR002156">
    <property type="entry name" value="RNaseH_domain"/>
</dbReference>
<dbReference type="Gene3D" id="3.30.420.10">
    <property type="entry name" value="Ribonuclease H-like superfamily/Ribonuclease H"/>
    <property type="match status" value="2"/>
</dbReference>
<dbReference type="CDD" id="cd01647">
    <property type="entry name" value="RT_LTR"/>
    <property type="match status" value="1"/>
</dbReference>
<dbReference type="Pfam" id="PF13456">
    <property type="entry name" value="RVT_3"/>
    <property type="match status" value="1"/>
</dbReference>
<dbReference type="InterPro" id="IPR036397">
    <property type="entry name" value="RNaseH_sf"/>
</dbReference>
<dbReference type="EMBL" id="KL992886">
    <property type="protein sequence ID" value="KFK22070.1"/>
    <property type="molecule type" value="Genomic_DNA"/>
</dbReference>
<feature type="domain" description="Integrase catalytic" evidence="3">
    <location>
        <begin position="1386"/>
        <end position="1433"/>
    </location>
</feature>
<dbReference type="CDD" id="cd00303">
    <property type="entry name" value="retropepsin_like"/>
    <property type="match status" value="1"/>
</dbReference>
<organism evidence="4 5">
    <name type="scientific">Arabis alpina</name>
    <name type="common">Alpine rock-cress</name>
    <dbReference type="NCBI Taxonomy" id="50452"/>
    <lineage>
        <taxon>Eukaryota</taxon>
        <taxon>Viridiplantae</taxon>
        <taxon>Streptophyta</taxon>
        <taxon>Embryophyta</taxon>
        <taxon>Tracheophyta</taxon>
        <taxon>Spermatophyta</taxon>
        <taxon>Magnoliopsida</taxon>
        <taxon>eudicotyledons</taxon>
        <taxon>Gunneridae</taxon>
        <taxon>Pentapetalae</taxon>
        <taxon>rosids</taxon>
        <taxon>malvids</taxon>
        <taxon>Brassicales</taxon>
        <taxon>Brassicaceae</taxon>
        <taxon>Arabideae</taxon>
        <taxon>Arabis</taxon>
    </lineage>
</organism>
<dbReference type="Proteomes" id="UP000029120">
    <property type="component" value="Unassembled WGS sequence"/>
</dbReference>
<reference evidence="5" key="1">
    <citation type="journal article" date="2015" name="Nat. Plants">
        <title>Genome expansion of Arabis alpina linked with retrotransposition and reduced symmetric DNA methylation.</title>
        <authorList>
            <person name="Willing E.M."/>
            <person name="Rawat V."/>
            <person name="Mandakova T."/>
            <person name="Maumus F."/>
            <person name="James G.V."/>
            <person name="Nordstroem K.J."/>
            <person name="Becker C."/>
            <person name="Warthmann N."/>
            <person name="Chica C."/>
            <person name="Szarzynska B."/>
            <person name="Zytnicki M."/>
            <person name="Albani M.C."/>
            <person name="Kiefer C."/>
            <person name="Bergonzi S."/>
            <person name="Castaings L."/>
            <person name="Mateos J.L."/>
            <person name="Berns M.C."/>
            <person name="Bujdoso N."/>
            <person name="Piofczyk T."/>
            <person name="de Lorenzo L."/>
            <person name="Barrero-Sicilia C."/>
            <person name="Mateos I."/>
            <person name="Piednoel M."/>
            <person name="Hagmann J."/>
            <person name="Chen-Min-Tao R."/>
            <person name="Iglesias-Fernandez R."/>
            <person name="Schuster S.C."/>
            <person name="Alonso-Blanco C."/>
            <person name="Roudier F."/>
            <person name="Carbonero P."/>
            <person name="Paz-Ares J."/>
            <person name="Davis S.J."/>
            <person name="Pecinka A."/>
            <person name="Quesneville H."/>
            <person name="Colot V."/>
            <person name="Lysak M.A."/>
            <person name="Weigel D."/>
            <person name="Coupland G."/>
            <person name="Schneeberger K."/>
        </authorList>
    </citation>
    <scope>NUCLEOTIDE SEQUENCE [LARGE SCALE GENOMIC DNA]</scope>
    <source>
        <strain evidence="5">cv. Pajares</strain>
    </source>
</reference>
<dbReference type="SUPFAM" id="SSF53098">
    <property type="entry name" value="Ribonuclease H-like"/>
    <property type="match status" value="2"/>
</dbReference>
<dbReference type="InterPro" id="IPR043128">
    <property type="entry name" value="Rev_trsase/Diguanyl_cyclase"/>
</dbReference>
<dbReference type="InterPro" id="IPR005162">
    <property type="entry name" value="Retrotrans_gag_dom"/>
</dbReference>
<dbReference type="InterPro" id="IPR000477">
    <property type="entry name" value="RT_dom"/>
</dbReference>
<keyword evidence="5" id="KW-1185">Reference proteome</keyword>
<dbReference type="Gene3D" id="1.10.340.70">
    <property type="match status" value="1"/>
</dbReference>
<accession>A0A087FWR8</accession>
<dbReference type="GO" id="GO:0006310">
    <property type="term" value="P:DNA recombination"/>
    <property type="evidence" value="ECO:0007669"/>
    <property type="project" value="UniProtKB-KW"/>
</dbReference>
<dbReference type="GO" id="GO:0004523">
    <property type="term" value="F:RNA-DNA hybrid ribonuclease activity"/>
    <property type="evidence" value="ECO:0007669"/>
    <property type="project" value="InterPro"/>
</dbReference>
<keyword evidence="1" id="KW-0233">DNA recombination</keyword>
<protein>
    <recommendedName>
        <fullName evidence="3">Integrase catalytic domain-containing protein</fullName>
    </recommendedName>
</protein>
<gene>
    <name evidence="4" type="ORF">AALP_AAs48547U000400</name>
</gene>
<evidence type="ECO:0000256" key="1">
    <source>
        <dbReference type="ARBA" id="ARBA00023172"/>
    </source>
</evidence>
<dbReference type="Pfam" id="PF00078">
    <property type="entry name" value="RVT_1"/>
    <property type="match status" value="1"/>
</dbReference>
<feature type="compositionally biased region" description="Basic and acidic residues" evidence="2">
    <location>
        <begin position="91"/>
        <end position="107"/>
    </location>
</feature>
<dbReference type="GO" id="GO:0015074">
    <property type="term" value="P:DNA integration"/>
    <property type="evidence" value="ECO:0007669"/>
    <property type="project" value="InterPro"/>
</dbReference>
<feature type="compositionally biased region" description="Basic and acidic residues" evidence="2">
    <location>
        <begin position="67"/>
        <end position="78"/>
    </location>
</feature>
<evidence type="ECO:0000313" key="5">
    <source>
        <dbReference type="Proteomes" id="UP000029120"/>
    </source>
</evidence>
<sequence>MVSGEENTSRRDNREREPSIEVTAAKTPAHGDLTETQHGETQSARRPSAPRTTRGNPEDLPPPPPSRETDKSPERVVDVSDEEEPATAKRTRAEGAEGNRREPRARDTQSASSSSKTEIVGDTAEYSNYSSKERYKKEQERRAFKRSYAAVKAQMDRVTSDLKHTQSQMHQGTGKAPAIAQVLEKARNTPFDERIAKTKISDPGRIKLPIYEGTTDPSDHLMEFEVALGRANFKEAEKDIVYCKLFVESLKGPTLQWFYKLEKNSVHTFLQLSELFVQHYNIFMERKIYDSELWNNKQGETESLRSCMTRFKNTLSKVEGISNKSALEALRGALRCPSPFWQEMSLNTPITIQDALHRAADFARTEEEVQARKGGKSKQASGHSTARCRELGRQLIAKLTEGTLKNNNNLSDFKPEEKAPANVEEQADTPRCQRRDDGMENEHQYEVINMIMGGSQYCADNETAIEAYQRRADVCANISTPAKPRLSSDLIIFDEKDTEGLDQPHNDPLVINLTIYDFNVARVLIDTGSSVDVIFKKTLERMKIDLSTIKGRPKPITCFSGETTMTMGTIRLPVQAGNIKKMVDFTVSDHPAIYNMIMGTTWLNLMRAVPSTYHLCLKFPTPIEGRVDEERPTCEPVVSICTDEQHPERCVEIGATLDEDIKKKLVVFLQKNINTFTWAAEDMPGIDINVASHELNVDPTFKPIKQKRRKLGPDRAKAVNDEVERLLRVGSITEVKYPDRLANPVVVKKKNGKWRVYVDFTDMNKACPKDSFPLPHIDRLVEATTGNKLLTFMDAFSDYNQILMHPKDREKTAFITDRGIYCYKVMPFGLKNAGATYQRLVNKMFRDQLGKTMEVYIDDMPVKFLEEEDHISHLEACFEQLNLHNMKLNPTKCRFALTSGEFLGYLVTRRGIEANPKQIDALIQMASPRNKRESEASKSPSSMLARPSPTQKQDPLSIVMASRKLRPYFQSHTIVILSTFPLRTVLHSPSQSGRLAKWAIELSEYDIEYKGRTCNKSQVLADFLIELPEDQSAKEVRPGIWELHVDGSSSKNGSGVGIRLASPTGEILEQSFRLGFRASNNEAEYEAIIAGMRLAQGLNIEHVHAFCDWQLVSNQFSGEYATKDGRMEAYQKIVKDLALTFKEFTLTRIPREENVDADALANLASASAPPKDPTLKPVIPVEDVEMTEAEANTEPAPSTTPTSDAYAIGPEVIGADVTEAEDPEDLRQPEELPTQNLPLEPIDKDMTVPMDTDEEPEYGCDKPWMNQIRAYIISGKLPNSKWAARKVQKQAARYVLLDDNIYRRGFSGPVLTCVEGQDARQVMEEIHSGSCGNHSRGKALAIKIKRHGHFWPTIVNDWVKFSAKCERCQRHAPKIHQPTEKLSSVTSLYPFMRWAMDIVGPLHASKQKRFLLVLTDYFSKWVEAEAYASIKDA</sequence>
<feature type="compositionally biased region" description="Polar residues" evidence="2">
    <location>
        <begin position="39"/>
        <end position="55"/>
    </location>
</feature>
<dbReference type="Pfam" id="PF03732">
    <property type="entry name" value="Retrotrans_gag"/>
    <property type="match status" value="1"/>
</dbReference>
<proteinExistence type="predicted"/>